<dbReference type="InterPro" id="IPR058675">
    <property type="entry name" value="DUF8054_C"/>
</dbReference>
<sequence length="244" mass="26324">MLNTILIGIVTVAVAVVWPLAALAVLLGGLLLVYLRGYVVPYTPQFAPWLVERLPIDVGFSHGYGTDPDSDSLADDLDSPAPDAVLEELFRAGVLEGDDELHLSEPFETDWEDRMEELAAASESELLERAGEAARGDIEAQSHNGRILLAGDRDVWLSRPVAIAETAAVETLAERGIDPDVRTAAARPLRLFLDRCPDCGGPAAETTISRCCGGPGSTQRRPGREVLACESCEAVLFDFERLPE</sequence>
<organism evidence="5 6">
    <name type="scientific">Halalkaliarchaeum desulfuricum</name>
    <dbReference type="NCBI Taxonomy" id="2055893"/>
    <lineage>
        <taxon>Archaea</taxon>
        <taxon>Methanobacteriati</taxon>
        <taxon>Methanobacteriota</taxon>
        <taxon>Stenosarchaea group</taxon>
        <taxon>Halobacteria</taxon>
        <taxon>Halobacteriales</taxon>
        <taxon>Haloferacaceae</taxon>
        <taxon>Halalkaliarchaeum</taxon>
    </lineage>
</organism>
<gene>
    <name evidence="5" type="ORF">AArcSl_0981</name>
</gene>
<evidence type="ECO:0000259" key="3">
    <source>
        <dbReference type="Pfam" id="PF26237"/>
    </source>
</evidence>
<feature type="transmembrane region" description="Helical" evidence="1">
    <location>
        <begin position="6"/>
        <end position="35"/>
    </location>
</feature>
<evidence type="ECO:0000259" key="2">
    <source>
        <dbReference type="Pfam" id="PF26236"/>
    </source>
</evidence>
<feature type="domain" description="DUF8054" evidence="3">
    <location>
        <begin position="194"/>
        <end position="239"/>
    </location>
</feature>
<keyword evidence="1" id="KW-1133">Transmembrane helix</keyword>
<keyword evidence="1" id="KW-0812">Transmembrane</keyword>
<dbReference type="Pfam" id="PF26237">
    <property type="entry name" value="DUF8054_C"/>
    <property type="match status" value="1"/>
</dbReference>
<dbReference type="KEGG" id="hdf:AArcSl_0981"/>
<dbReference type="Pfam" id="PF26238">
    <property type="entry name" value="DUF8054_M"/>
    <property type="match status" value="1"/>
</dbReference>
<dbReference type="AlphaFoldDB" id="A0A343THP7"/>
<dbReference type="EMBL" id="CP025066">
    <property type="protein sequence ID" value="AUX08619.1"/>
    <property type="molecule type" value="Genomic_DNA"/>
</dbReference>
<reference evidence="6" key="1">
    <citation type="submission" date="2017-11" db="EMBL/GenBank/DDBJ databases">
        <title>Phenotypic and genomic properties of facultatively anaerobic sulfur-reducing natronoarchaea from hypersaline soda lakes.</title>
        <authorList>
            <person name="Sorokin D.Y."/>
            <person name="Kublanov I.V."/>
            <person name="Roman P."/>
            <person name="Sinninghe Damste J.S."/>
            <person name="Golyshin P.N."/>
            <person name="Rojo D."/>
            <person name="Ciordia S."/>
            <person name="Mena M.D.C."/>
            <person name="Ferrer M."/>
            <person name="Messina E."/>
            <person name="Smedile F."/>
            <person name="La Spada G."/>
            <person name="La Cono V."/>
            <person name="Yakimov M.M."/>
        </authorList>
    </citation>
    <scope>NUCLEOTIDE SEQUENCE [LARGE SCALE GENOMIC DNA]</scope>
    <source>
        <strain evidence="6">AArc-Sl</strain>
    </source>
</reference>
<evidence type="ECO:0000256" key="1">
    <source>
        <dbReference type="SAM" id="Phobius"/>
    </source>
</evidence>
<feature type="domain" description="DUF8054" evidence="2">
    <location>
        <begin position="2"/>
        <end position="54"/>
    </location>
</feature>
<feature type="domain" description="DUF8054" evidence="4">
    <location>
        <begin position="85"/>
        <end position="191"/>
    </location>
</feature>
<evidence type="ECO:0000313" key="5">
    <source>
        <dbReference type="EMBL" id="AUX08619.1"/>
    </source>
</evidence>
<dbReference type="InterPro" id="IPR058674">
    <property type="entry name" value="DUF8054_N"/>
</dbReference>
<evidence type="ECO:0000313" key="6">
    <source>
        <dbReference type="Proteomes" id="UP000263012"/>
    </source>
</evidence>
<dbReference type="InterPro" id="IPR058775">
    <property type="entry name" value="DUF8054_M"/>
</dbReference>
<keyword evidence="6" id="KW-1185">Reference proteome</keyword>
<accession>A0A343THP7</accession>
<evidence type="ECO:0000259" key="4">
    <source>
        <dbReference type="Pfam" id="PF26238"/>
    </source>
</evidence>
<dbReference type="Proteomes" id="UP000263012">
    <property type="component" value="Chromosome"/>
</dbReference>
<protein>
    <submittedName>
        <fullName evidence="5">Uncharacterized protein</fullName>
    </submittedName>
</protein>
<name>A0A343THP7_9EURY</name>
<dbReference type="Pfam" id="PF26236">
    <property type="entry name" value="DUF8054_N"/>
    <property type="match status" value="1"/>
</dbReference>
<keyword evidence="1" id="KW-0472">Membrane</keyword>
<proteinExistence type="predicted"/>